<dbReference type="GO" id="GO:0045547">
    <property type="term" value="F:ditrans,polycis-polyprenyl diphosphate synthase [(2E,6E)-farnesyl diphosphate specific] activity"/>
    <property type="evidence" value="ECO:0007669"/>
    <property type="project" value="TreeGrafter"/>
</dbReference>
<keyword evidence="1" id="KW-0808">Transferase</keyword>
<keyword evidence="3" id="KW-1185">Reference proteome</keyword>
<dbReference type="GO" id="GO:0016094">
    <property type="term" value="P:polyprenol biosynthetic process"/>
    <property type="evidence" value="ECO:0007669"/>
    <property type="project" value="TreeGrafter"/>
</dbReference>
<dbReference type="EMBL" id="KZ305021">
    <property type="protein sequence ID" value="PIA59387.1"/>
    <property type="molecule type" value="Genomic_DNA"/>
</dbReference>
<evidence type="ECO:0000313" key="2">
    <source>
        <dbReference type="EMBL" id="PIA59387.1"/>
    </source>
</evidence>
<reference evidence="2 3" key="1">
    <citation type="submission" date="2017-09" db="EMBL/GenBank/DDBJ databases">
        <title>WGS assembly of Aquilegia coerulea Goldsmith.</title>
        <authorList>
            <person name="Hodges S."/>
            <person name="Kramer E."/>
            <person name="Nordborg M."/>
            <person name="Tomkins J."/>
            <person name="Borevitz J."/>
            <person name="Derieg N."/>
            <person name="Yan J."/>
            <person name="Mihaltcheva S."/>
            <person name="Hayes R.D."/>
            <person name="Rokhsar D."/>
        </authorList>
    </citation>
    <scope>NUCLEOTIDE SEQUENCE [LARGE SCALE GENOMIC DNA]</scope>
    <source>
        <strain evidence="3">cv. Goldsmith</strain>
    </source>
</reference>
<evidence type="ECO:0000313" key="3">
    <source>
        <dbReference type="Proteomes" id="UP000230069"/>
    </source>
</evidence>
<dbReference type="Gene3D" id="3.40.1180.10">
    <property type="entry name" value="Decaprenyl diphosphate synthase-like"/>
    <property type="match status" value="1"/>
</dbReference>
<dbReference type="Proteomes" id="UP000230069">
    <property type="component" value="Unassembled WGS sequence"/>
</dbReference>
<dbReference type="InterPro" id="IPR036424">
    <property type="entry name" value="UPP_synth-like_sf"/>
</dbReference>
<dbReference type="PANTHER" id="PTHR10291:SF0">
    <property type="entry name" value="DEHYDRODOLICHYL DIPHOSPHATE SYNTHASE 2"/>
    <property type="match status" value="1"/>
</dbReference>
<dbReference type="InParanoid" id="A0A2G5EUR7"/>
<dbReference type="Pfam" id="PF01255">
    <property type="entry name" value="Prenyltransf"/>
    <property type="match status" value="1"/>
</dbReference>
<evidence type="ECO:0000256" key="1">
    <source>
        <dbReference type="ARBA" id="ARBA00022679"/>
    </source>
</evidence>
<dbReference type="PANTHER" id="PTHR10291">
    <property type="entry name" value="DEHYDRODOLICHYL DIPHOSPHATE SYNTHASE FAMILY MEMBER"/>
    <property type="match status" value="1"/>
</dbReference>
<dbReference type="SUPFAM" id="SSF64005">
    <property type="entry name" value="Undecaprenyl diphosphate synthase"/>
    <property type="match status" value="1"/>
</dbReference>
<sequence>MQACQNIAYKVKDGLVQPEEIDEHLIEQELQTNCTEFPYPDLLIRISGERRVSNFLLWQLAYTELCFVESLWPDFREADVIEALHSFQHRQRCYGRRDL</sequence>
<gene>
    <name evidence="2" type="ORF">AQUCO_00400338v1</name>
</gene>
<dbReference type="OrthoDB" id="4173905at2759"/>
<accession>A0A2G5EUR7</accession>
<organism evidence="2 3">
    <name type="scientific">Aquilegia coerulea</name>
    <name type="common">Rocky mountain columbine</name>
    <dbReference type="NCBI Taxonomy" id="218851"/>
    <lineage>
        <taxon>Eukaryota</taxon>
        <taxon>Viridiplantae</taxon>
        <taxon>Streptophyta</taxon>
        <taxon>Embryophyta</taxon>
        <taxon>Tracheophyta</taxon>
        <taxon>Spermatophyta</taxon>
        <taxon>Magnoliopsida</taxon>
        <taxon>Ranunculales</taxon>
        <taxon>Ranunculaceae</taxon>
        <taxon>Thalictroideae</taxon>
        <taxon>Aquilegia</taxon>
    </lineage>
</organism>
<dbReference type="AlphaFoldDB" id="A0A2G5EUR7"/>
<dbReference type="STRING" id="218851.A0A2G5EUR7"/>
<proteinExistence type="predicted"/>
<dbReference type="InterPro" id="IPR001441">
    <property type="entry name" value="UPP_synth-like"/>
</dbReference>
<name>A0A2G5EUR7_AQUCA</name>
<protein>
    <recommendedName>
        <fullName evidence="4">Alkyl transferase</fullName>
    </recommendedName>
</protein>
<evidence type="ECO:0008006" key="4">
    <source>
        <dbReference type="Google" id="ProtNLM"/>
    </source>
</evidence>